<dbReference type="Gene3D" id="1.10.730.10">
    <property type="entry name" value="Isoleucyl-tRNA Synthetase, Domain 1"/>
    <property type="match status" value="1"/>
</dbReference>
<comment type="caution">
    <text evidence="13">The sequence shown here is derived from an EMBL/GenBank/DDBJ whole genome shotgun (WGS) entry which is preliminary data.</text>
</comment>
<feature type="coiled-coil region" evidence="9">
    <location>
        <begin position="815"/>
        <end position="877"/>
    </location>
</feature>
<dbReference type="Pfam" id="PF08264">
    <property type="entry name" value="Anticodon_1"/>
    <property type="match status" value="1"/>
</dbReference>
<dbReference type="InterPro" id="IPR002300">
    <property type="entry name" value="aa-tRNA-synth_Ia"/>
</dbReference>
<dbReference type="InterPro" id="IPR009008">
    <property type="entry name" value="Val/Leu/Ile-tRNA-synth_edit"/>
</dbReference>
<dbReference type="NCBIfam" id="NF004349">
    <property type="entry name" value="PRK05729.1"/>
    <property type="match status" value="1"/>
</dbReference>
<protein>
    <recommendedName>
        <fullName evidence="9">Valine--tRNA ligase</fullName>
        <ecNumber evidence="9">6.1.1.9</ecNumber>
    </recommendedName>
    <alternativeName>
        <fullName evidence="9">Valyl-tRNA synthetase</fullName>
        <shortName evidence="9">ValRS</shortName>
    </alternativeName>
</protein>
<dbReference type="PANTHER" id="PTHR11946">
    <property type="entry name" value="VALYL-TRNA SYNTHETASES"/>
    <property type="match status" value="1"/>
</dbReference>
<dbReference type="CDD" id="cd07962">
    <property type="entry name" value="Anticodon_Ia_Val"/>
    <property type="match status" value="1"/>
</dbReference>
<dbReference type="InterPro" id="IPR013155">
    <property type="entry name" value="M/V/L/I-tRNA-synth_anticd-bd"/>
</dbReference>
<evidence type="ECO:0000259" key="12">
    <source>
        <dbReference type="Pfam" id="PF10458"/>
    </source>
</evidence>
<evidence type="ECO:0000256" key="3">
    <source>
        <dbReference type="ARBA" id="ARBA00022741"/>
    </source>
</evidence>
<evidence type="ECO:0000256" key="1">
    <source>
        <dbReference type="ARBA" id="ARBA00022490"/>
    </source>
</evidence>
<dbReference type="InterPro" id="IPR037118">
    <property type="entry name" value="Val-tRNA_synth_C_sf"/>
</dbReference>
<dbReference type="SUPFAM" id="SSF50677">
    <property type="entry name" value="ValRS/IleRS/LeuRS editing domain"/>
    <property type="match status" value="1"/>
</dbReference>
<feature type="domain" description="Aminoacyl-tRNA synthetase class Ia" evidence="10">
    <location>
        <begin position="21"/>
        <end position="567"/>
    </location>
</feature>
<keyword evidence="14" id="KW-1185">Reference proteome</keyword>
<dbReference type="PRINTS" id="PR00986">
    <property type="entry name" value="TRNASYNTHVAL"/>
</dbReference>
<dbReference type="PANTHER" id="PTHR11946:SF93">
    <property type="entry name" value="VALINE--TRNA LIGASE, CHLOROPLASTIC_MITOCHONDRIAL 2"/>
    <property type="match status" value="1"/>
</dbReference>
<sequence length="883" mass="100340">MHMSERTLSTVYDPKSVESRIYEVWERGGHFAPRQGTRGTFSIVMPPPNVTGVLHLGHALDTTLQDIATRFRRMQGYETLWVPGTDHAGIATQARVEQALREQEGKSRYDLGREAFVERVWAWKEQYGGTITSQIRSLGASCDWSRERFTMDPGLSRAVREVFVRLYEEGLIYRGNRIINWCPRCRTALSDIEVEHIEEPGVLYHVRYPLEDGSGHLVIATTRPETMFADVAVAVHPDDERYASFVGKTIRLPLANRSIPVIADSYVERDFGTGCLKITPAHDPNDFEVGERHGLPALVCLDQDGRLTDLAGRFAGLSREEARERVVEALREEGYLVQDEPLDHAVGHCERCGTVVEPYLSEQWFVRMEPLARDAFERARRGELRFLPDRFMKVFEQWLTNVRDWCISRQLWWGHRIPAWYCASCGQVSVSRDDLDHCLHCGSADVSQDEDVLDTWFSSALWPFSTMGWPEHTPDLARFYPTSLLVTGYDILFFWVARMAFMGVHFTGQMPFQTVLLHGLLRDAKGQKMSKSKGNGIDPMDVIDKYGADALRFMLASNTVLGNDLRFSWEKVEGARNFLNKLWNAARFVLMNLEDGFSPLPLDAQSLDLADRFILHRLADTIRRVTSALEAYDVGEAARAVYEFTWDEFCDWYIEFAKINLYGDSADKKRQTQSVLITVLSRVLMLLHPYIPFITEEIWQALPNTTGRLIDAAWPEAADLPQDQAAVEQMRVAMDVIRAVRNVRSELQIPPKTSVPIVIACDSERVRGVVDQVTEMISRFCNAERVEVGAGIDAPKQAAVQVVTGAKIYIPLAGLIDMDAELERLKKEAGRLKGEVERLEKKLANENFVQRAPQEVVAQEREKLADYRAKLLTVEERMASLEG</sequence>
<dbReference type="InterPro" id="IPR010978">
    <property type="entry name" value="tRNA-bd_arm"/>
</dbReference>
<evidence type="ECO:0000256" key="5">
    <source>
        <dbReference type="ARBA" id="ARBA00022917"/>
    </source>
</evidence>
<dbReference type="Gene3D" id="3.90.740.10">
    <property type="entry name" value="Valyl/Leucyl/Isoleucyl-tRNA synthetase, editing domain"/>
    <property type="match status" value="2"/>
</dbReference>
<proteinExistence type="inferred from homology"/>
<dbReference type="SUPFAM" id="SSF46589">
    <property type="entry name" value="tRNA-binding arm"/>
    <property type="match status" value="1"/>
</dbReference>
<comment type="catalytic activity">
    <reaction evidence="8 9">
        <text>tRNA(Val) + L-valine + ATP = L-valyl-tRNA(Val) + AMP + diphosphate</text>
        <dbReference type="Rhea" id="RHEA:10704"/>
        <dbReference type="Rhea" id="RHEA-COMP:9672"/>
        <dbReference type="Rhea" id="RHEA-COMP:9708"/>
        <dbReference type="ChEBI" id="CHEBI:30616"/>
        <dbReference type="ChEBI" id="CHEBI:33019"/>
        <dbReference type="ChEBI" id="CHEBI:57762"/>
        <dbReference type="ChEBI" id="CHEBI:78442"/>
        <dbReference type="ChEBI" id="CHEBI:78537"/>
        <dbReference type="ChEBI" id="CHEBI:456215"/>
        <dbReference type="EC" id="6.1.1.9"/>
    </reaction>
</comment>
<dbReference type="SUPFAM" id="SSF52374">
    <property type="entry name" value="Nucleotidylyl transferase"/>
    <property type="match status" value="1"/>
</dbReference>
<comment type="subunit">
    <text evidence="9">Monomer.</text>
</comment>
<dbReference type="InterPro" id="IPR033705">
    <property type="entry name" value="Anticodon_Ia_Val"/>
</dbReference>
<keyword evidence="5 9" id="KW-0648">Protein biosynthesis</keyword>
<dbReference type="InterPro" id="IPR019499">
    <property type="entry name" value="Val-tRNA_synth_tRNA-bd"/>
</dbReference>
<dbReference type="SUPFAM" id="SSF47323">
    <property type="entry name" value="Anticodon-binding domain of a subclass of class I aminoacyl-tRNA synthetases"/>
    <property type="match status" value="1"/>
</dbReference>
<dbReference type="InterPro" id="IPR002303">
    <property type="entry name" value="Valyl-tRNA_ligase"/>
</dbReference>
<dbReference type="GO" id="GO:0004832">
    <property type="term" value="F:valine-tRNA ligase activity"/>
    <property type="evidence" value="ECO:0007669"/>
    <property type="project" value="UniProtKB-EC"/>
</dbReference>
<evidence type="ECO:0000256" key="2">
    <source>
        <dbReference type="ARBA" id="ARBA00022598"/>
    </source>
</evidence>
<comment type="domain">
    <text evidence="9">ValRS has two distinct active sites: one for aminoacylation and one for editing. The misactivated threonine is translocated from the active site to the editing site.</text>
</comment>
<dbReference type="Proteomes" id="UP000642910">
    <property type="component" value="Unassembled WGS sequence"/>
</dbReference>
<comment type="function">
    <text evidence="9">Catalyzes the attachment of valine to tRNA(Val). As ValRS can inadvertently accommodate and process structurally similar amino acids such as threonine, to avoid such errors, it has a 'posttransfer' editing activity that hydrolyzes mischarged Thr-tRNA(Val) in a tRNA-dependent manner.</text>
</comment>
<evidence type="ECO:0000313" key="14">
    <source>
        <dbReference type="Proteomes" id="UP000642910"/>
    </source>
</evidence>
<dbReference type="Pfam" id="PF10458">
    <property type="entry name" value="Val_tRNA-synt_C"/>
    <property type="match status" value="1"/>
</dbReference>
<evidence type="ECO:0000313" key="13">
    <source>
        <dbReference type="EMBL" id="MBF8378756.1"/>
    </source>
</evidence>
<dbReference type="Gene3D" id="3.40.50.620">
    <property type="entry name" value="HUPs"/>
    <property type="match status" value="2"/>
</dbReference>
<name>A0ABS0F627_9BACL</name>
<dbReference type="InterPro" id="IPR014729">
    <property type="entry name" value="Rossmann-like_a/b/a_fold"/>
</dbReference>
<dbReference type="InterPro" id="IPR009080">
    <property type="entry name" value="tRNAsynth_Ia_anticodon-bd"/>
</dbReference>
<keyword evidence="3 9" id="KW-0547">Nucleotide-binding</keyword>
<evidence type="ECO:0000256" key="9">
    <source>
        <dbReference type="HAMAP-Rule" id="MF_02004"/>
    </source>
</evidence>
<evidence type="ECO:0000256" key="8">
    <source>
        <dbReference type="ARBA" id="ARBA00047552"/>
    </source>
</evidence>
<gene>
    <name evidence="9" type="primary">valS</name>
    <name evidence="13" type="ORF">IW967_12910</name>
</gene>
<dbReference type="Gene3D" id="1.10.287.380">
    <property type="entry name" value="Valyl-tRNA synthetase, C-terminal domain"/>
    <property type="match status" value="1"/>
</dbReference>
<evidence type="ECO:0000256" key="4">
    <source>
        <dbReference type="ARBA" id="ARBA00022840"/>
    </source>
</evidence>
<accession>A0ABS0F627</accession>
<comment type="subcellular location">
    <subcellularLocation>
        <location evidence="9">Cytoplasm</location>
    </subcellularLocation>
</comment>
<evidence type="ECO:0000256" key="6">
    <source>
        <dbReference type="ARBA" id="ARBA00023054"/>
    </source>
</evidence>
<reference evidence="13 14" key="1">
    <citation type="submission" date="2020-11" db="EMBL/GenBank/DDBJ databases">
        <title>Genomic insight of Alicyclobacillus mali FL 18 reveals a new arsenic-resistant strain, with potential in environmental biotechnology.</title>
        <authorList>
            <person name="Fiorentino G."/>
            <person name="Gallo G."/>
            <person name="Aulitto M."/>
        </authorList>
    </citation>
    <scope>NUCLEOTIDE SEQUENCE [LARGE SCALE GENOMIC DNA]</scope>
    <source>
        <strain evidence="13 14">FL 18</strain>
    </source>
</reference>
<evidence type="ECO:0000259" key="10">
    <source>
        <dbReference type="Pfam" id="PF00133"/>
    </source>
</evidence>
<dbReference type="EC" id="6.1.1.9" evidence="9"/>
<keyword evidence="6 9" id="KW-0175">Coiled coil</keyword>
<dbReference type="EMBL" id="JADPKZ010000047">
    <property type="protein sequence ID" value="MBF8378756.1"/>
    <property type="molecule type" value="Genomic_DNA"/>
</dbReference>
<keyword evidence="7 9" id="KW-0030">Aminoacyl-tRNA synthetase</keyword>
<keyword evidence="1 9" id="KW-0963">Cytoplasm</keyword>
<dbReference type="HAMAP" id="MF_02004">
    <property type="entry name" value="Val_tRNA_synth_type1"/>
    <property type="match status" value="1"/>
</dbReference>
<dbReference type="NCBIfam" id="TIGR00422">
    <property type="entry name" value="valS"/>
    <property type="match status" value="1"/>
</dbReference>
<evidence type="ECO:0000259" key="11">
    <source>
        <dbReference type="Pfam" id="PF08264"/>
    </source>
</evidence>
<comment type="domain">
    <text evidence="9">The C-terminal coiled-coil domain is crucial for aminoacylation activity.</text>
</comment>
<dbReference type="PROSITE" id="PS00178">
    <property type="entry name" value="AA_TRNA_LIGASE_I"/>
    <property type="match status" value="1"/>
</dbReference>
<dbReference type="InterPro" id="IPR001412">
    <property type="entry name" value="aa-tRNA-synth_I_CS"/>
</dbReference>
<feature type="domain" description="Methionyl/Valyl/Leucyl/Isoleucyl-tRNA synthetase anticodon-binding" evidence="11">
    <location>
        <begin position="611"/>
        <end position="758"/>
    </location>
</feature>
<dbReference type="CDD" id="cd00817">
    <property type="entry name" value="ValRS_core"/>
    <property type="match status" value="1"/>
</dbReference>
<organism evidence="13 14">
    <name type="scientific">Alicyclobacillus mali</name>
    <name type="common">ex Roth et al. 2021</name>
    <dbReference type="NCBI Taxonomy" id="1123961"/>
    <lineage>
        <taxon>Bacteria</taxon>
        <taxon>Bacillati</taxon>
        <taxon>Bacillota</taxon>
        <taxon>Bacilli</taxon>
        <taxon>Bacillales</taxon>
        <taxon>Alicyclobacillaceae</taxon>
        <taxon>Alicyclobacillus</taxon>
    </lineage>
</organism>
<feature type="short sequence motif" description="'KMSKS' region" evidence="9">
    <location>
        <begin position="528"/>
        <end position="532"/>
    </location>
</feature>
<evidence type="ECO:0000256" key="7">
    <source>
        <dbReference type="ARBA" id="ARBA00023146"/>
    </source>
</evidence>
<keyword evidence="2 9" id="KW-0436">Ligase</keyword>
<feature type="binding site" evidence="9">
    <location>
        <position position="531"/>
    </location>
    <ligand>
        <name>ATP</name>
        <dbReference type="ChEBI" id="CHEBI:30616"/>
    </ligand>
</feature>
<feature type="short sequence motif" description="'HIGH' region" evidence="9">
    <location>
        <begin position="48"/>
        <end position="58"/>
    </location>
</feature>
<comment type="similarity">
    <text evidence="9">Belongs to the class-I aminoacyl-tRNA synthetase family. ValS type 1 subfamily.</text>
</comment>
<dbReference type="Pfam" id="PF00133">
    <property type="entry name" value="tRNA-synt_1"/>
    <property type="match status" value="1"/>
</dbReference>
<feature type="domain" description="Valyl-tRNA synthetase tRNA-binding arm" evidence="12">
    <location>
        <begin position="817"/>
        <end position="881"/>
    </location>
</feature>
<keyword evidence="4 9" id="KW-0067">ATP-binding</keyword>